<dbReference type="Proteomes" id="UP001054252">
    <property type="component" value="Unassembled WGS sequence"/>
</dbReference>
<sequence length="50" mass="5894">MDLMAADFQSLVRLSFNWLDKHLDFSMETEAMVVTSKYMKEYPLNKSDCL</sequence>
<gene>
    <name evidence="1" type="ORF">SLEP1_g32891</name>
</gene>
<dbReference type="EMBL" id="BPVZ01000062">
    <property type="protein sequence ID" value="GKV23118.1"/>
    <property type="molecule type" value="Genomic_DNA"/>
</dbReference>
<proteinExistence type="predicted"/>
<reference evidence="1 2" key="1">
    <citation type="journal article" date="2021" name="Commun. Biol.">
        <title>The genome of Shorea leprosula (Dipterocarpaceae) highlights the ecological relevance of drought in aseasonal tropical rainforests.</title>
        <authorList>
            <person name="Ng K.K.S."/>
            <person name="Kobayashi M.J."/>
            <person name="Fawcett J.A."/>
            <person name="Hatakeyama M."/>
            <person name="Paape T."/>
            <person name="Ng C.H."/>
            <person name="Ang C.C."/>
            <person name="Tnah L.H."/>
            <person name="Lee C.T."/>
            <person name="Nishiyama T."/>
            <person name="Sese J."/>
            <person name="O'Brien M.J."/>
            <person name="Copetti D."/>
            <person name="Mohd Noor M.I."/>
            <person name="Ong R.C."/>
            <person name="Putra M."/>
            <person name="Sireger I.Z."/>
            <person name="Indrioko S."/>
            <person name="Kosugi Y."/>
            <person name="Izuno A."/>
            <person name="Isagi Y."/>
            <person name="Lee S.L."/>
            <person name="Shimizu K.K."/>
        </authorList>
    </citation>
    <scope>NUCLEOTIDE SEQUENCE [LARGE SCALE GENOMIC DNA]</scope>
    <source>
        <strain evidence="1">214</strain>
    </source>
</reference>
<protein>
    <submittedName>
        <fullName evidence="1">Uncharacterized protein</fullName>
    </submittedName>
</protein>
<organism evidence="1 2">
    <name type="scientific">Rubroshorea leprosula</name>
    <dbReference type="NCBI Taxonomy" id="152421"/>
    <lineage>
        <taxon>Eukaryota</taxon>
        <taxon>Viridiplantae</taxon>
        <taxon>Streptophyta</taxon>
        <taxon>Embryophyta</taxon>
        <taxon>Tracheophyta</taxon>
        <taxon>Spermatophyta</taxon>
        <taxon>Magnoliopsida</taxon>
        <taxon>eudicotyledons</taxon>
        <taxon>Gunneridae</taxon>
        <taxon>Pentapetalae</taxon>
        <taxon>rosids</taxon>
        <taxon>malvids</taxon>
        <taxon>Malvales</taxon>
        <taxon>Dipterocarpaceae</taxon>
        <taxon>Rubroshorea</taxon>
    </lineage>
</organism>
<comment type="caution">
    <text evidence="1">The sequence shown here is derived from an EMBL/GenBank/DDBJ whole genome shotgun (WGS) entry which is preliminary data.</text>
</comment>
<evidence type="ECO:0000313" key="2">
    <source>
        <dbReference type="Proteomes" id="UP001054252"/>
    </source>
</evidence>
<name>A0AAV5KEU1_9ROSI</name>
<keyword evidence="2" id="KW-1185">Reference proteome</keyword>
<evidence type="ECO:0000313" key="1">
    <source>
        <dbReference type="EMBL" id="GKV23118.1"/>
    </source>
</evidence>
<accession>A0AAV5KEU1</accession>
<dbReference type="AlphaFoldDB" id="A0AAV5KEU1"/>